<keyword evidence="7 14" id="KW-1133">Transmembrane helix</keyword>
<organism evidence="16 17">
    <name type="scientific">Linum tenue</name>
    <dbReference type="NCBI Taxonomy" id="586396"/>
    <lineage>
        <taxon>Eukaryota</taxon>
        <taxon>Viridiplantae</taxon>
        <taxon>Streptophyta</taxon>
        <taxon>Embryophyta</taxon>
        <taxon>Tracheophyta</taxon>
        <taxon>Spermatophyta</taxon>
        <taxon>Magnoliopsida</taxon>
        <taxon>eudicotyledons</taxon>
        <taxon>Gunneridae</taxon>
        <taxon>Pentapetalae</taxon>
        <taxon>rosids</taxon>
        <taxon>fabids</taxon>
        <taxon>Malpighiales</taxon>
        <taxon>Linaceae</taxon>
        <taxon>Linum</taxon>
    </lineage>
</organism>
<evidence type="ECO:0000256" key="3">
    <source>
        <dbReference type="ARBA" id="ARBA00010617"/>
    </source>
</evidence>
<evidence type="ECO:0000256" key="8">
    <source>
        <dbReference type="ARBA" id="ARBA00023002"/>
    </source>
</evidence>
<dbReference type="GO" id="GO:0005506">
    <property type="term" value="F:iron ion binding"/>
    <property type="evidence" value="ECO:0007669"/>
    <property type="project" value="InterPro"/>
</dbReference>
<comment type="caution">
    <text evidence="16">The sequence shown here is derived from an EMBL/GenBank/DDBJ whole genome shotgun (WGS) entry which is preliminary data.</text>
</comment>
<dbReference type="SUPFAM" id="SSF48264">
    <property type="entry name" value="Cytochrome P450"/>
    <property type="match status" value="1"/>
</dbReference>
<dbReference type="PRINTS" id="PR00385">
    <property type="entry name" value="P450"/>
</dbReference>
<keyword evidence="11 14" id="KW-0472">Membrane</keyword>
<dbReference type="CDD" id="cd11072">
    <property type="entry name" value="CYP71-like"/>
    <property type="match status" value="1"/>
</dbReference>
<dbReference type="Proteomes" id="UP001154282">
    <property type="component" value="Unassembled WGS sequence"/>
</dbReference>
<keyword evidence="10 13" id="KW-0503">Monooxygenase</keyword>
<evidence type="ECO:0000256" key="2">
    <source>
        <dbReference type="ARBA" id="ARBA00004167"/>
    </source>
</evidence>
<keyword evidence="6 12" id="KW-0479">Metal-binding</keyword>
<dbReference type="FunFam" id="1.10.630.10:FF:000011">
    <property type="entry name" value="Cytochrome P450 83B1"/>
    <property type="match status" value="1"/>
</dbReference>
<evidence type="ECO:0000256" key="6">
    <source>
        <dbReference type="ARBA" id="ARBA00022723"/>
    </source>
</evidence>
<dbReference type="PRINTS" id="PR00463">
    <property type="entry name" value="EP450I"/>
</dbReference>
<evidence type="ECO:0000256" key="10">
    <source>
        <dbReference type="ARBA" id="ARBA00023033"/>
    </source>
</evidence>
<feature type="chain" id="PRO_5043807365" description="Cytochrome P450" evidence="15">
    <location>
        <begin position="26"/>
        <end position="513"/>
    </location>
</feature>
<keyword evidence="15" id="KW-0732">Signal</keyword>
<dbReference type="GO" id="GO:0016705">
    <property type="term" value="F:oxidoreductase activity, acting on paired donors, with incorporation or reduction of molecular oxygen"/>
    <property type="evidence" value="ECO:0007669"/>
    <property type="project" value="InterPro"/>
</dbReference>
<comment type="subcellular location">
    <subcellularLocation>
        <location evidence="2">Membrane</location>
        <topology evidence="2">Single-pass membrane protein</topology>
    </subcellularLocation>
</comment>
<protein>
    <recommendedName>
        <fullName evidence="18">Cytochrome P450</fullName>
    </recommendedName>
</protein>
<evidence type="ECO:0000256" key="14">
    <source>
        <dbReference type="SAM" id="Phobius"/>
    </source>
</evidence>
<gene>
    <name evidence="16" type="ORF">LITE_LOCUS3737</name>
</gene>
<evidence type="ECO:0000256" key="12">
    <source>
        <dbReference type="PIRSR" id="PIRSR602401-1"/>
    </source>
</evidence>
<feature type="binding site" description="axial binding residue" evidence="12">
    <location>
        <position position="455"/>
    </location>
    <ligand>
        <name>heme</name>
        <dbReference type="ChEBI" id="CHEBI:30413"/>
    </ligand>
    <ligandPart>
        <name>Fe</name>
        <dbReference type="ChEBI" id="CHEBI:18248"/>
    </ligandPart>
</feature>
<evidence type="ECO:0000256" key="15">
    <source>
        <dbReference type="SAM" id="SignalP"/>
    </source>
</evidence>
<evidence type="ECO:0000256" key="4">
    <source>
        <dbReference type="ARBA" id="ARBA00022617"/>
    </source>
</evidence>
<name>A0AAV0HE83_9ROSI</name>
<evidence type="ECO:0000256" key="1">
    <source>
        <dbReference type="ARBA" id="ARBA00001971"/>
    </source>
</evidence>
<evidence type="ECO:0000256" key="11">
    <source>
        <dbReference type="ARBA" id="ARBA00023136"/>
    </source>
</evidence>
<evidence type="ECO:0000256" key="13">
    <source>
        <dbReference type="RuleBase" id="RU000461"/>
    </source>
</evidence>
<evidence type="ECO:0000256" key="5">
    <source>
        <dbReference type="ARBA" id="ARBA00022692"/>
    </source>
</evidence>
<evidence type="ECO:0000256" key="9">
    <source>
        <dbReference type="ARBA" id="ARBA00023004"/>
    </source>
</evidence>
<keyword evidence="8 13" id="KW-0560">Oxidoreductase</keyword>
<proteinExistence type="inferred from homology"/>
<evidence type="ECO:0008006" key="18">
    <source>
        <dbReference type="Google" id="ProtNLM"/>
    </source>
</evidence>
<keyword evidence="9 12" id="KW-0408">Iron</keyword>
<reference evidence="16" key="1">
    <citation type="submission" date="2022-08" db="EMBL/GenBank/DDBJ databases">
        <authorList>
            <person name="Gutierrez-Valencia J."/>
        </authorList>
    </citation>
    <scope>NUCLEOTIDE SEQUENCE</scope>
</reference>
<dbReference type="InterPro" id="IPR001128">
    <property type="entry name" value="Cyt_P450"/>
</dbReference>
<dbReference type="GO" id="GO:0004497">
    <property type="term" value="F:monooxygenase activity"/>
    <property type="evidence" value="ECO:0007669"/>
    <property type="project" value="UniProtKB-KW"/>
</dbReference>
<evidence type="ECO:0000313" key="17">
    <source>
        <dbReference type="Proteomes" id="UP001154282"/>
    </source>
</evidence>
<dbReference type="PROSITE" id="PS00086">
    <property type="entry name" value="CYTOCHROME_P450"/>
    <property type="match status" value="1"/>
</dbReference>
<accession>A0AAV0HE83</accession>
<dbReference type="InterPro" id="IPR036396">
    <property type="entry name" value="Cyt_P450_sf"/>
</dbReference>
<dbReference type="PANTHER" id="PTHR47955">
    <property type="entry name" value="CYTOCHROME P450 FAMILY 71 PROTEIN"/>
    <property type="match status" value="1"/>
</dbReference>
<dbReference type="GO" id="GO:0016020">
    <property type="term" value="C:membrane"/>
    <property type="evidence" value="ECO:0007669"/>
    <property type="project" value="UniProtKB-SubCell"/>
</dbReference>
<feature type="transmembrane region" description="Helical" evidence="14">
    <location>
        <begin position="309"/>
        <end position="331"/>
    </location>
</feature>
<dbReference type="Pfam" id="PF00067">
    <property type="entry name" value="p450"/>
    <property type="match status" value="2"/>
</dbReference>
<feature type="signal peptide" evidence="15">
    <location>
        <begin position="1"/>
        <end position="25"/>
    </location>
</feature>
<evidence type="ECO:0000313" key="16">
    <source>
        <dbReference type="EMBL" id="CAI0382838.1"/>
    </source>
</evidence>
<keyword evidence="5 14" id="KW-0812">Transmembrane</keyword>
<keyword evidence="17" id="KW-1185">Reference proteome</keyword>
<dbReference type="AlphaFoldDB" id="A0AAV0HE83"/>
<dbReference type="InterPro" id="IPR017972">
    <property type="entry name" value="Cyt_P450_CS"/>
</dbReference>
<comment type="similarity">
    <text evidence="3 13">Belongs to the cytochrome P450 family.</text>
</comment>
<comment type="cofactor">
    <cofactor evidence="1 12">
        <name>heme</name>
        <dbReference type="ChEBI" id="CHEBI:30413"/>
    </cofactor>
</comment>
<dbReference type="GO" id="GO:0020037">
    <property type="term" value="F:heme binding"/>
    <property type="evidence" value="ECO:0007669"/>
    <property type="project" value="InterPro"/>
</dbReference>
<dbReference type="InterPro" id="IPR002401">
    <property type="entry name" value="Cyt_P450_E_grp-I"/>
</dbReference>
<keyword evidence="4 12" id="KW-0349">Heme</keyword>
<dbReference type="PANTHER" id="PTHR47955:SF22">
    <property type="entry name" value="CYTOCHROME P450 83B1-LIKE"/>
    <property type="match status" value="1"/>
</dbReference>
<dbReference type="Gene3D" id="1.10.630.10">
    <property type="entry name" value="Cytochrome P450"/>
    <property type="match status" value="1"/>
</dbReference>
<sequence length="513" mass="58323">MAAILYLLLALPLLLLFLFQKHKKSSTNASLPPGPPGLPLVGNLFQLDSSAPHRYLWKLSQTYGPVIFLRLGRAQVVVVSTAKMAEEVMKTQDLVFCTRPVATSTTRLSYNNVDLAFAPYDAYWREMRKICVVHLFNSNRSQSFGPIREYEVSKMIEKVSGSSLEAKPVNLSEAMMSLTSTIICRVAFGKRYGEEGVERSRFQSLLNETQAMFTSFCFSDLFPVLGFIDRLNGLVGRLDKNFRECDAFYQEIIDEHLDPDRAKPEQEDILDILLQLWKDRSFKVQLTFDNIKALLMVIGQRFDFIKTTLFLFIFLKKYTGAATVVWAMTYLMKYPIAMRKVQEELRQKVKDKGFVKEEDIQQLPYFKAVIKEAMRLQPAVPLLVPRESIQKCSLGGYEIPAKTIIHVNAWAIARDPESWGENPDEFKPERFVGKSVDVKGSNFELIPFGAGRRICPGIHIGLATVEIALANLLYAFDWEMPAEMKSEDLDMDVLPGLTMHKKNALCLVAINRV</sequence>
<dbReference type="EMBL" id="CAMGYJ010000002">
    <property type="protein sequence ID" value="CAI0382838.1"/>
    <property type="molecule type" value="Genomic_DNA"/>
</dbReference>
<evidence type="ECO:0000256" key="7">
    <source>
        <dbReference type="ARBA" id="ARBA00022989"/>
    </source>
</evidence>